<dbReference type="EMBL" id="JARBHB010000007">
    <property type="protein sequence ID" value="KAJ8879637.1"/>
    <property type="molecule type" value="Genomic_DNA"/>
</dbReference>
<evidence type="ECO:0000313" key="2">
    <source>
        <dbReference type="EMBL" id="KAJ8879637.1"/>
    </source>
</evidence>
<proteinExistence type="predicted"/>
<name>A0ABQ9H5S5_9NEOP</name>
<sequence length="829" mass="91684">MSSCGIHVPPMLIFPRKNMKNELRGVQRDFPIKRGRKRSSSKVLKSTPNKDELLQLKRNQAAAAASHAECGMPVMWPAMAIHHYMCHCCDAMVAFTQDARKHERFGRAQNTDCNLRKCEEYRGTRLHPFPSQVLRLATPFSLPTLGCCDWQLAEGGVSPPLHSFPCEVCCDWLLAEVAKLAQGTFGSVDVHPSVVDEQVTRLGAARSTPATTSMLQLSSRLLLSQLSREPVVTLPGWNPGLCFQRQLVLHRSGVREALVKNPGDADQKGGHQELAVPSIITPHQHKSLGTQHKVVQAQTLLLHARAVPFPPSPVQEDVTLLPIVSASSDGGALRVLLCLGEHTFKLSSAEAALSLKYKPGRRALQMGCASPYSGKREPPLRIRKQGGLQNATRISGDTEWETAVFLLSDTDQNGAPQEFSVSFVITPHQYNSLGTQRKVRKPRCNNRGIDSLDNAFTEHDITYAQTNYLKQRHISDMVLADKVEILGRVILLQMGRNSMIEQLEKLCHKSQKRYRSSEAKEVEETQRFCGGITCKDCKCKVCTVLYLRHHSNLPCTSQDLIVASYSGVIVEEHANKKISYELTRPDCGVTIHWKETCAEKNILGHKKCVLRETTSRTEYCLASGLSLDCVTPSREHAALCGWWLACGEPAHKPQTTTPRQELPRSQSMSNNSTGVKGEEGVAYHDNDEEGGGVEGVPLQPGGGNPIRMFRIWRTGRTLPTTGGLSRATCVFLRRCIPSLLHLAFHHHIHYMNLGKESSAPITSPLTQDSNPETPAPQIGGAPTDCATGRRQEMDLKTDTKVDTGDDPFRMDRPSGVIQCQWGNPMITIL</sequence>
<comment type="caution">
    <text evidence="2">The sequence shown here is derived from an EMBL/GenBank/DDBJ whole genome shotgun (WGS) entry which is preliminary data.</text>
</comment>
<feature type="compositionally biased region" description="Polar residues" evidence="1">
    <location>
        <begin position="653"/>
        <end position="674"/>
    </location>
</feature>
<feature type="compositionally biased region" description="Polar residues" evidence="1">
    <location>
        <begin position="759"/>
        <end position="772"/>
    </location>
</feature>
<dbReference type="Proteomes" id="UP001159363">
    <property type="component" value="Chromosome 6"/>
</dbReference>
<organism evidence="2 3">
    <name type="scientific">Dryococelus australis</name>
    <dbReference type="NCBI Taxonomy" id="614101"/>
    <lineage>
        <taxon>Eukaryota</taxon>
        <taxon>Metazoa</taxon>
        <taxon>Ecdysozoa</taxon>
        <taxon>Arthropoda</taxon>
        <taxon>Hexapoda</taxon>
        <taxon>Insecta</taxon>
        <taxon>Pterygota</taxon>
        <taxon>Neoptera</taxon>
        <taxon>Polyneoptera</taxon>
        <taxon>Phasmatodea</taxon>
        <taxon>Verophasmatodea</taxon>
        <taxon>Anareolatae</taxon>
        <taxon>Phasmatidae</taxon>
        <taxon>Eurycanthinae</taxon>
        <taxon>Dryococelus</taxon>
    </lineage>
</organism>
<feature type="compositionally biased region" description="Basic and acidic residues" evidence="1">
    <location>
        <begin position="676"/>
        <end position="685"/>
    </location>
</feature>
<feature type="compositionally biased region" description="Basic and acidic residues" evidence="1">
    <location>
        <begin position="787"/>
        <end position="812"/>
    </location>
</feature>
<feature type="region of interest" description="Disordered" evidence="1">
    <location>
        <begin position="759"/>
        <end position="814"/>
    </location>
</feature>
<evidence type="ECO:0000313" key="3">
    <source>
        <dbReference type="Proteomes" id="UP001159363"/>
    </source>
</evidence>
<feature type="region of interest" description="Disordered" evidence="1">
    <location>
        <begin position="653"/>
        <end position="700"/>
    </location>
</feature>
<reference evidence="2 3" key="1">
    <citation type="submission" date="2023-02" db="EMBL/GenBank/DDBJ databases">
        <title>LHISI_Scaffold_Assembly.</title>
        <authorList>
            <person name="Stuart O.P."/>
            <person name="Cleave R."/>
            <person name="Magrath M.J.L."/>
            <person name="Mikheyev A.S."/>
        </authorList>
    </citation>
    <scope>NUCLEOTIDE SEQUENCE [LARGE SCALE GENOMIC DNA]</scope>
    <source>
        <strain evidence="2">Daus_M_001</strain>
        <tissue evidence="2">Leg muscle</tissue>
    </source>
</reference>
<protein>
    <submittedName>
        <fullName evidence="2">Uncharacterized protein</fullName>
    </submittedName>
</protein>
<gene>
    <name evidence="2" type="ORF">PR048_020245</name>
</gene>
<evidence type="ECO:0000256" key="1">
    <source>
        <dbReference type="SAM" id="MobiDB-lite"/>
    </source>
</evidence>
<accession>A0ABQ9H5S5</accession>
<keyword evidence="3" id="KW-1185">Reference proteome</keyword>